<dbReference type="Proteomes" id="UP000198662">
    <property type="component" value="Unassembled WGS sequence"/>
</dbReference>
<dbReference type="SUPFAM" id="SSF54637">
    <property type="entry name" value="Thioesterase/thiol ester dehydrase-isomerase"/>
    <property type="match status" value="1"/>
</dbReference>
<dbReference type="InterPro" id="IPR029069">
    <property type="entry name" value="HotDog_dom_sf"/>
</dbReference>
<dbReference type="STRING" id="380244.SAMN05216298_3060"/>
<organism evidence="1 2">
    <name type="scientific">Glycomyces sambucus</name>
    <dbReference type="NCBI Taxonomy" id="380244"/>
    <lineage>
        <taxon>Bacteria</taxon>
        <taxon>Bacillati</taxon>
        <taxon>Actinomycetota</taxon>
        <taxon>Actinomycetes</taxon>
        <taxon>Glycomycetales</taxon>
        <taxon>Glycomycetaceae</taxon>
        <taxon>Glycomyces</taxon>
    </lineage>
</organism>
<reference evidence="2" key="1">
    <citation type="submission" date="2016-10" db="EMBL/GenBank/DDBJ databases">
        <authorList>
            <person name="Varghese N."/>
            <person name="Submissions S."/>
        </authorList>
    </citation>
    <scope>NUCLEOTIDE SEQUENCE [LARGE SCALE GENOMIC DNA]</scope>
    <source>
        <strain evidence="2">CGMCC 4.3147</strain>
    </source>
</reference>
<protein>
    <submittedName>
        <fullName evidence="1">Acyl-CoA thioester hydrolase</fullName>
    </submittedName>
</protein>
<dbReference type="CDD" id="cd00586">
    <property type="entry name" value="4HBT"/>
    <property type="match status" value="1"/>
</dbReference>
<dbReference type="Pfam" id="PF13279">
    <property type="entry name" value="4HBT_2"/>
    <property type="match status" value="1"/>
</dbReference>
<gene>
    <name evidence="1" type="ORF">SAMN05216298_3060</name>
</gene>
<dbReference type="RefSeq" id="WP_091050539.1">
    <property type="nucleotide sequence ID" value="NZ_FNGF01000004.1"/>
</dbReference>
<dbReference type="Gene3D" id="3.10.129.10">
    <property type="entry name" value="Hotdog Thioesterase"/>
    <property type="match status" value="1"/>
</dbReference>
<dbReference type="AlphaFoldDB" id="A0A1G9I7J4"/>
<accession>A0A1G9I7J4</accession>
<evidence type="ECO:0000313" key="2">
    <source>
        <dbReference type="Proteomes" id="UP000198662"/>
    </source>
</evidence>
<keyword evidence="1" id="KW-0378">Hydrolase</keyword>
<dbReference type="OrthoDB" id="9799036at2"/>
<name>A0A1G9I7J4_9ACTN</name>
<proteinExistence type="predicted"/>
<dbReference type="EMBL" id="FNGF01000004">
    <property type="protein sequence ID" value="SDL20784.1"/>
    <property type="molecule type" value="Genomic_DNA"/>
</dbReference>
<dbReference type="GO" id="GO:0016787">
    <property type="term" value="F:hydrolase activity"/>
    <property type="evidence" value="ECO:0007669"/>
    <property type="project" value="UniProtKB-KW"/>
</dbReference>
<evidence type="ECO:0000313" key="1">
    <source>
        <dbReference type="EMBL" id="SDL20784.1"/>
    </source>
</evidence>
<sequence>MEQRQGRAEATGGQVHVCERHLGLGDLDWLGHVNNVRMLEMVQDAQVRWCYLEREAGVVAAPCFVYAGHEIQYKRELTLRTAPVRIETRVTRIGRSSLHLASRIRDDEAVYCEVASVAVAIDTERLRPRQLSDGEREYFARFAAAEPALSGV</sequence>
<keyword evidence="2" id="KW-1185">Reference proteome</keyword>